<name>A0ABU2FMS2_9EURY</name>
<sequence length="266" mass="29488">MTAQQHTPVANVYSVDRQLGEADGLLVALDFDGTLAPIMDDPDAPQITQANLRAVERLVDHPDTLVAVVSGRQLADLRPRVGIEGIRYVGNHGLEYTVDGEREVHPEAEAQMEDLQNAREEIERRLTEFEGVHVEDKAVTLTVHYRRARDVSAEEVTAVVEDVVEPVEGLKTSNGKMIVEVKPTVEWHKGAIVERLRDEVPASWQTVYVGDDTTDEDAFRVLGEDDFGVLVGERATAADYRVQDQAEVSRLLNWLVGVLGGEMPEE</sequence>
<dbReference type="InterPro" id="IPR044651">
    <property type="entry name" value="OTSB-like"/>
</dbReference>
<dbReference type="InterPro" id="IPR006379">
    <property type="entry name" value="HAD-SF_hydro_IIB"/>
</dbReference>
<dbReference type="InterPro" id="IPR036412">
    <property type="entry name" value="HAD-like_sf"/>
</dbReference>
<keyword evidence="5" id="KW-0175">Coiled coil</keyword>
<dbReference type="PANTHER" id="PTHR43768">
    <property type="entry name" value="TREHALOSE 6-PHOSPHATE PHOSPHATASE"/>
    <property type="match status" value="1"/>
</dbReference>
<dbReference type="InterPro" id="IPR003337">
    <property type="entry name" value="Trehalose_PPase"/>
</dbReference>
<comment type="caution">
    <text evidence="6">The sequence shown here is derived from an EMBL/GenBank/DDBJ whole genome shotgun (WGS) entry which is preliminary data.</text>
</comment>
<evidence type="ECO:0000256" key="2">
    <source>
        <dbReference type="ARBA" id="ARBA00008770"/>
    </source>
</evidence>
<organism evidence="6 7">
    <name type="scientific">Haloarcula onubensis</name>
    <dbReference type="NCBI Taxonomy" id="2950539"/>
    <lineage>
        <taxon>Archaea</taxon>
        <taxon>Methanobacteriati</taxon>
        <taxon>Methanobacteriota</taxon>
        <taxon>Stenosarchaea group</taxon>
        <taxon>Halobacteria</taxon>
        <taxon>Halobacteriales</taxon>
        <taxon>Haloarculaceae</taxon>
        <taxon>Haloarcula</taxon>
    </lineage>
</organism>
<evidence type="ECO:0000256" key="1">
    <source>
        <dbReference type="ARBA" id="ARBA00005199"/>
    </source>
</evidence>
<gene>
    <name evidence="6" type="primary">otsB</name>
    <name evidence="6" type="ORF">NDI86_07865</name>
</gene>
<dbReference type="InterPro" id="IPR023214">
    <property type="entry name" value="HAD_sf"/>
</dbReference>
<evidence type="ECO:0000256" key="4">
    <source>
        <dbReference type="RuleBase" id="RU361117"/>
    </source>
</evidence>
<evidence type="ECO:0000313" key="7">
    <source>
        <dbReference type="Proteomes" id="UP001268864"/>
    </source>
</evidence>
<dbReference type="EC" id="3.1.3.12" evidence="4"/>
<keyword evidence="4" id="KW-0479">Metal-binding</keyword>
<dbReference type="PANTHER" id="PTHR43768:SF3">
    <property type="entry name" value="TREHALOSE 6-PHOSPHATE PHOSPHATASE"/>
    <property type="match status" value="1"/>
</dbReference>
<evidence type="ECO:0000256" key="3">
    <source>
        <dbReference type="ARBA" id="ARBA00022801"/>
    </source>
</evidence>
<dbReference type="SUPFAM" id="SSF56784">
    <property type="entry name" value="HAD-like"/>
    <property type="match status" value="1"/>
</dbReference>
<comment type="catalytic activity">
    <reaction evidence="4">
        <text>alpha,alpha-trehalose 6-phosphate + H2O = alpha,alpha-trehalose + phosphate</text>
        <dbReference type="Rhea" id="RHEA:23420"/>
        <dbReference type="ChEBI" id="CHEBI:15377"/>
        <dbReference type="ChEBI" id="CHEBI:16551"/>
        <dbReference type="ChEBI" id="CHEBI:43474"/>
        <dbReference type="ChEBI" id="CHEBI:58429"/>
        <dbReference type="EC" id="3.1.3.12"/>
    </reaction>
</comment>
<feature type="coiled-coil region" evidence="5">
    <location>
        <begin position="98"/>
        <end position="132"/>
    </location>
</feature>
<dbReference type="CDD" id="cd01627">
    <property type="entry name" value="HAD_TPP"/>
    <property type="match status" value="1"/>
</dbReference>
<comment type="function">
    <text evidence="4">Removes the phosphate from trehalose 6-phosphate to produce free trehalose.</text>
</comment>
<protein>
    <recommendedName>
        <fullName evidence="4">Trehalose 6-phosphate phosphatase</fullName>
        <ecNumber evidence="4">3.1.3.12</ecNumber>
    </recommendedName>
</protein>
<reference evidence="6 7" key="1">
    <citation type="submission" date="2022-06" db="EMBL/GenBank/DDBJ databases">
        <title>Halomicroarcula sp. a new haloarchaeum isolate from saline soil.</title>
        <authorList>
            <person name="Strakova D."/>
            <person name="Galisteo C."/>
            <person name="Sanchez-Porro C."/>
            <person name="Ventosa A."/>
        </authorList>
    </citation>
    <scope>NUCLEOTIDE SEQUENCE [LARGE SCALE GENOMIC DNA]</scope>
    <source>
        <strain evidence="6 7">S3CR25-11</strain>
    </source>
</reference>
<dbReference type="Pfam" id="PF02358">
    <property type="entry name" value="Trehalose_PPase"/>
    <property type="match status" value="1"/>
</dbReference>
<dbReference type="NCBIfam" id="TIGR00685">
    <property type="entry name" value="T6PP"/>
    <property type="match status" value="1"/>
</dbReference>
<keyword evidence="3 4" id="KW-0378">Hydrolase</keyword>
<keyword evidence="7" id="KW-1185">Reference proteome</keyword>
<dbReference type="Proteomes" id="UP001268864">
    <property type="component" value="Unassembled WGS sequence"/>
</dbReference>
<comment type="pathway">
    <text evidence="1 4">Glycan biosynthesis; trehalose biosynthesis.</text>
</comment>
<comment type="cofactor">
    <cofactor evidence="4">
        <name>Mg(2+)</name>
        <dbReference type="ChEBI" id="CHEBI:18420"/>
    </cofactor>
</comment>
<proteinExistence type="inferred from homology"/>
<evidence type="ECO:0000313" key="6">
    <source>
        <dbReference type="EMBL" id="MDS0282038.1"/>
    </source>
</evidence>
<evidence type="ECO:0000256" key="5">
    <source>
        <dbReference type="SAM" id="Coils"/>
    </source>
</evidence>
<dbReference type="Gene3D" id="3.40.50.1000">
    <property type="entry name" value="HAD superfamily/HAD-like"/>
    <property type="match status" value="1"/>
</dbReference>
<comment type="similarity">
    <text evidence="2 4">Belongs to the trehalose phosphatase family.</text>
</comment>
<dbReference type="Gene3D" id="3.30.70.1020">
    <property type="entry name" value="Trehalose-6-phosphate phosphatase related protein, domain 2"/>
    <property type="match status" value="1"/>
</dbReference>
<dbReference type="GO" id="GO:0004805">
    <property type="term" value="F:trehalose-phosphatase activity"/>
    <property type="evidence" value="ECO:0007669"/>
    <property type="project" value="UniProtKB-EC"/>
</dbReference>
<dbReference type="EMBL" id="JAMQOS010000002">
    <property type="protein sequence ID" value="MDS0282038.1"/>
    <property type="molecule type" value="Genomic_DNA"/>
</dbReference>
<dbReference type="NCBIfam" id="TIGR01484">
    <property type="entry name" value="HAD-SF-IIB"/>
    <property type="match status" value="1"/>
</dbReference>
<dbReference type="RefSeq" id="WP_310899871.1">
    <property type="nucleotide sequence ID" value="NZ_JAMQOS010000002.1"/>
</dbReference>
<accession>A0ABU2FMS2</accession>
<keyword evidence="4" id="KW-0460">Magnesium</keyword>